<keyword evidence="3" id="KW-1185">Reference proteome</keyword>
<evidence type="ECO:0000313" key="3">
    <source>
        <dbReference type="Proteomes" id="UP001162156"/>
    </source>
</evidence>
<evidence type="ECO:0000313" key="2">
    <source>
        <dbReference type="EMBL" id="KAJ8932519.1"/>
    </source>
</evidence>
<proteinExistence type="predicted"/>
<gene>
    <name evidence="2" type="ORF">NQ314_014611</name>
</gene>
<dbReference type="InterPro" id="IPR048324">
    <property type="entry name" value="ZSWIM1-3_RNaseH-like"/>
</dbReference>
<dbReference type="Proteomes" id="UP001162156">
    <property type="component" value="Unassembled WGS sequence"/>
</dbReference>
<name>A0AAV8X1C4_9CUCU</name>
<dbReference type="Pfam" id="PF21056">
    <property type="entry name" value="ZSWIM1-3_RNaseH-like"/>
    <property type="match status" value="1"/>
</dbReference>
<evidence type="ECO:0000259" key="1">
    <source>
        <dbReference type="Pfam" id="PF21056"/>
    </source>
</evidence>
<dbReference type="PANTHER" id="PTHR33977">
    <property type="entry name" value="ZINC ION BINDING PROTEIN"/>
    <property type="match status" value="1"/>
</dbReference>
<dbReference type="PANTHER" id="PTHR33977:SF1">
    <property type="entry name" value="ZINC ION BINDING PROTEIN"/>
    <property type="match status" value="1"/>
</dbReference>
<comment type="caution">
    <text evidence="2">The sequence shown here is derived from an EMBL/GenBank/DDBJ whole genome shotgun (WGS) entry which is preliminary data.</text>
</comment>
<dbReference type="EMBL" id="JANEYF010004032">
    <property type="protein sequence ID" value="KAJ8932519.1"/>
    <property type="molecule type" value="Genomic_DNA"/>
</dbReference>
<sequence>MTRDRIGKKLKRVDLLTRKDVVNVQRSFKIESRDGIRHENDAVSVDLWVSQFCNDNEENPVLYYKKQGEKKEDLEESDFCLIIMNRYQQEMLMKFGKNIVAIDSTHGLNKYDFLMTTLMVVDEFGEGFPVTYMFSNRHDTHTIILFFNIIKSKVGSINAKTFMSDMESTF</sequence>
<organism evidence="2 3">
    <name type="scientific">Rhamnusium bicolor</name>
    <dbReference type="NCBI Taxonomy" id="1586634"/>
    <lineage>
        <taxon>Eukaryota</taxon>
        <taxon>Metazoa</taxon>
        <taxon>Ecdysozoa</taxon>
        <taxon>Arthropoda</taxon>
        <taxon>Hexapoda</taxon>
        <taxon>Insecta</taxon>
        <taxon>Pterygota</taxon>
        <taxon>Neoptera</taxon>
        <taxon>Endopterygota</taxon>
        <taxon>Coleoptera</taxon>
        <taxon>Polyphaga</taxon>
        <taxon>Cucujiformia</taxon>
        <taxon>Chrysomeloidea</taxon>
        <taxon>Cerambycidae</taxon>
        <taxon>Lepturinae</taxon>
        <taxon>Rhagiini</taxon>
        <taxon>Rhamnusium</taxon>
    </lineage>
</organism>
<feature type="domain" description="ZSWIM1/3 RNaseH-like" evidence="1">
    <location>
        <begin position="51"/>
        <end position="167"/>
    </location>
</feature>
<dbReference type="AlphaFoldDB" id="A0AAV8X1C4"/>
<reference evidence="2" key="1">
    <citation type="journal article" date="2023" name="Insect Mol. Biol.">
        <title>Genome sequencing provides insights into the evolution of gene families encoding plant cell wall-degrading enzymes in longhorned beetles.</title>
        <authorList>
            <person name="Shin N.R."/>
            <person name="Okamura Y."/>
            <person name="Kirsch R."/>
            <person name="Pauchet Y."/>
        </authorList>
    </citation>
    <scope>NUCLEOTIDE SEQUENCE</scope>
    <source>
        <strain evidence="2">RBIC_L_NR</strain>
    </source>
</reference>
<accession>A0AAV8X1C4</accession>
<protein>
    <recommendedName>
        <fullName evidence="1">ZSWIM1/3 RNaseH-like domain-containing protein</fullName>
    </recommendedName>
</protein>